<dbReference type="SMART" id="SM00674">
    <property type="entry name" value="CENPB"/>
    <property type="match status" value="1"/>
</dbReference>
<gene>
    <name evidence="7" type="primary">LOC114828410</name>
</gene>
<dbReference type="GO" id="GO:0005634">
    <property type="term" value="C:nucleus"/>
    <property type="evidence" value="ECO:0007669"/>
    <property type="project" value="UniProtKB-SubCell"/>
</dbReference>
<evidence type="ECO:0000256" key="4">
    <source>
        <dbReference type="SAM" id="MobiDB-lite"/>
    </source>
</evidence>
<evidence type="ECO:0000313" key="6">
    <source>
        <dbReference type="Proteomes" id="UP000694867"/>
    </source>
</evidence>
<feature type="region of interest" description="Disordered" evidence="4">
    <location>
        <begin position="279"/>
        <end position="305"/>
    </location>
</feature>
<dbReference type="KEGG" id="goe:114828410"/>
<dbReference type="GeneID" id="114828410"/>
<feature type="domain" description="HTH CENPB-type" evidence="5">
    <location>
        <begin position="131"/>
        <end position="202"/>
    </location>
</feature>
<feature type="region of interest" description="Disordered" evidence="4">
    <location>
        <begin position="42"/>
        <end position="65"/>
    </location>
</feature>
<evidence type="ECO:0000313" key="7">
    <source>
        <dbReference type="RefSeq" id="XP_028968294.1"/>
    </source>
</evidence>
<organism evidence="6 7">
    <name type="scientific">Galendromus occidentalis</name>
    <name type="common">western predatory mite</name>
    <dbReference type="NCBI Taxonomy" id="34638"/>
    <lineage>
        <taxon>Eukaryota</taxon>
        <taxon>Metazoa</taxon>
        <taxon>Ecdysozoa</taxon>
        <taxon>Arthropoda</taxon>
        <taxon>Chelicerata</taxon>
        <taxon>Arachnida</taxon>
        <taxon>Acari</taxon>
        <taxon>Parasitiformes</taxon>
        <taxon>Mesostigmata</taxon>
        <taxon>Gamasina</taxon>
        <taxon>Phytoseioidea</taxon>
        <taxon>Phytoseiidae</taxon>
        <taxon>Typhlodrominae</taxon>
        <taxon>Galendromus</taxon>
    </lineage>
</organism>
<feature type="compositionally biased region" description="Polar residues" evidence="4">
    <location>
        <begin position="290"/>
        <end position="305"/>
    </location>
</feature>
<evidence type="ECO:0000256" key="2">
    <source>
        <dbReference type="ARBA" id="ARBA00023125"/>
    </source>
</evidence>
<evidence type="ECO:0000256" key="1">
    <source>
        <dbReference type="ARBA" id="ARBA00004123"/>
    </source>
</evidence>
<dbReference type="InterPro" id="IPR009057">
    <property type="entry name" value="Homeodomain-like_sf"/>
</dbReference>
<dbReference type="PROSITE" id="PS51253">
    <property type="entry name" value="HTH_CENPB"/>
    <property type="match status" value="1"/>
</dbReference>
<dbReference type="Proteomes" id="UP000694867">
    <property type="component" value="Unplaced"/>
</dbReference>
<keyword evidence="2" id="KW-0238">DNA-binding</keyword>
<accession>A0AAJ7WIF5</accession>
<feature type="compositionally biased region" description="Acidic residues" evidence="4">
    <location>
        <begin position="42"/>
        <end position="55"/>
    </location>
</feature>
<protein>
    <submittedName>
        <fullName evidence="7">Uncharacterized protein LOC114828410</fullName>
    </submittedName>
</protein>
<dbReference type="Gene3D" id="1.10.10.60">
    <property type="entry name" value="Homeodomain-like"/>
    <property type="match status" value="2"/>
</dbReference>
<sequence>MAEPMQGVEGDVVNPQQLQVVQVLGDCALVGNDSQHILLDPDQADYDIESPEVGEEGGSRKRSRKPLLALSVREKTAICRYKAQHPQSNQRQIAEHFTKLWGKDICRRRVSDILVQKDKWFDVERRVKGDADKTFRDGKFAQLEKHVFDWVTEVARSGGRLWDEDIRRTAKRMAEMQDVKSFVASAGWLSGFKRRYGLKAVEEGGDIQLDFAPEPSSSEFSQRDENQIQLQGNDGQQYTVNITVDNPPHAQQQSQPSISMTSQMARNAVVEDANLSDIETGESGDEEQDPSITIQPQNLNNPAVNGEQNMALDDLVKTIIYGGSSTSAQVMTAAATQAALSQDHYQDTAHNGSGSPPLKGRAATRAKMTAVLVRKVLVATKRKLDAEADMIREQRQRHFYEGKMLEEKRRRLVEERELIAAQKRKLDNESKYLQEQQRNEVIRRELLLADVSAARGQGNLKQNKVHSAAPVPIAVNQPKASYVTLVTGSSE</sequence>
<feature type="coiled-coil region" evidence="3">
    <location>
        <begin position="405"/>
        <end position="439"/>
    </location>
</feature>
<dbReference type="AlphaFoldDB" id="A0AAJ7WIF5"/>
<dbReference type="RefSeq" id="XP_028968294.1">
    <property type="nucleotide sequence ID" value="XM_029112461.1"/>
</dbReference>
<keyword evidence="3" id="KW-0175">Coiled coil</keyword>
<evidence type="ECO:0000259" key="5">
    <source>
        <dbReference type="PROSITE" id="PS51253"/>
    </source>
</evidence>
<keyword evidence="6" id="KW-1185">Reference proteome</keyword>
<dbReference type="SUPFAM" id="SSF46689">
    <property type="entry name" value="Homeodomain-like"/>
    <property type="match status" value="1"/>
</dbReference>
<proteinExistence type="predicted"/>
<dbReference type="InterPro" id="IPR006600">
    <property type="entry name" value="HTH_CenpB_DNA-bd_dom"/>
</dbReference>
<name>A0AAJ7WIF5_9ACAR</name>
<comment type="subcellular location">
    <subcellularLocation>
        <location evidence="1">Nucleus</location>
    </subcellularLocation>
</comment>
<reference evidence="7" key="1">
    <citation type="submission" date="2025-08" db="UniProtKB">
        <authorList>
            <consortium name="RefSeq"/>
        </authorList>
    </citation>
    <scope>IDENTIFICATION</scope>
</reference>
<dbReference type="Pfam" id="PF03221">
    <property type="entry name" value="HTH_Tnp_Tc5"/>
    <property type="match status" value="1"/>
</dbReference>
<evidence type="ECO:0000256" key="3">
    <source>
        <dbReference type="SAM" id="Coils"/>
    </source>
</evidence>
<dbReference type="GO" id="GO:0003677">
    <property type="term" value="F:DNA binding"/>
    <property type="evidence" value="ECO:0007669"/>
    <property type="project" value="UniProtKB-KW"/>
</dbReference>
<feature type="compositionally biased region" description="Acidic residues" evidence="4">
    <location>
        <begin position="279"/>
        <end position="289"/>
    </location>
</feature>